<evidence type="ECO:0000256" key="5">
    <source>
        <dbReference type="ARBA" id="ARBA00022723"/>
    </source>
</evidence>
<evidence type="ECO:0000256" key="7">
    <source>
        <dbReference type="ARBA" id="ARBA00023002"/>
    </source>
</evidence>
<comment type="subcellular location">
    <subcellularLocation>
        <location evidence="1">Membrane</location>
        <topology evidence="1">Single-pass membrane protein</topology>
    </subcellularLocation>
</comment>
<evidence type="ECO:0000256" key="9">
    <source>
        <dbReference type="ARBA" id="ARBA00023033"/>
    </source>
</evidence>
<evidence type="ECO:0000313" key="15">
    <source>
        <dbReference type="Proteomes" id="UP000594261"/>
    </source>
</evidence>
<dbReference type="InterPro" id="IPR001128">
    <property type="entry name" value="Cyt_P450"/>
</dbReference>
<reference evidence="14 15" key="1">
    <citation type="journal article" date="2016" name="G3 (Bethesda)">
        <title>First Draft Assembly and Annotation of the Genome of a California Endemic Oak Quercus lobata Nee (Fagaceae).</title>
        <authorList>
            <person name="Sork V.L."/>
            <person name="Fitz-Gibbon S.T."/>
            <person name="Puiu D."/>
            <person name="Crepeau M."/>
            <person name="Gugger P.F."/>
            <person name="Sherman R."/>
            <person name="Stevens K."/>
            <person name="Langley C.H."/>
            <person name="Pellegrini M."/>
            <person name="Salzberg S.L."/>
        </authorList>
    </citation>
    <scope>NUCLEOTIDE SEQUENCE [LARGE SCALE GENOMIC DNA]</scope>
    <source>
        <strain evidence="14 15">cv. SW786</strain>
    </source>
</reference>
<sequence>MEANPVLMAKITVSVVIGGFIVLLMQLYNLLVLKPKLLRAKLQRQGIRGPSPSFFFGNIPEMKRIQLQVHATPKTTATKEYDHPDAIAHDWPSTIFPHLEQWRNEYGPIFLYSSGNIQLLCITDPEMVKEISLCTSLSLGKPSYLSKDRGPLLGQGILSSDGSIWAHQRKIIAPELYIDKVKGMVNLMVDSTTSMLRSWESRIENEGGIADIKINEDLRSLSADIISRACFGSNYSQGEEIFLKLNTLQGIMSKGNVGVPGFRFLPSKNNRAMWKLEEEINSMILKVVKQRTEASYEKDLLQMVLEGAKSYNDYYGPSTDSSRDKFIVDNCKNIYFAGHETTAITATWSLMLLAAHPEWQARARAEVLEICGGSPPDANMLRNMKTLTMVIQETLRLYPPAAFVIRAALEDITFKDIMISKGMNIQIPVPILQQQCDLWGPDAHEFNPERFAHGIVRACKTPQAYMPFGVGPRVCVGQHFAMTELKVILTLILSKFCFSLSPGYQHSPAFRLVIVPEHGVTLRVRTA</sequence>
<evidence type="ECO:0000256" key="13">
    <source>
        <dbReference type="SAM" id="Phobius"/>
    </source>
</evidence>
<keyword evidence="3 11" id="KW-0349">Heme</keyword>
<dbReference type="InterPro" id="IPR050665">
    <property type="entry name" value="Cytochrome_P450_Monooxygen"/>
</dbReference>
<dbReference type="GO" id="GO:0005506">
    <property type="term" value="F:iron ion binding"/>
    <property type="evidence" value="ECO:0007669"/>
    <property type="project" value="InterPro"/>
</dbReference>
<evidence type="ECO:0000256" key="2">
    <source>
        <dbReference type="ARBA" id="ARBA00010617"/>
    </source>
</evidence>
<keyword evidence="6 13" id="KW-1133">Transmembrane helix</keyword>
<keyword evidence="5 11" id="KW-0479">Metal-binding</keyword>
<dbReference type="RefSeq" id="XP_030962879.1">
    <property type="nucleotide sequence ID" value="XM_031107019.1"/>
</dbReference>
<keyword evidence="10 13" id="KW-0472">Membrane</keyword>
<comment type="cofactor">
    <cofactor evidence="11">
        <name>heme</name>
        <dbReference type="ChEBI" id="CHEBI:30413"/>
    </cofactor>
</comment>
<evidence type="ECO:0000256" key="3">
    <source>
        <dbReference type="ARBA" id="ARBA00022617"/>
    </source>
</evidence>
<name>A0A7N2LEP5_QUELO</name>
<dbReference type="Proteomes" id="UP000594261">
    <property type="component" value="Chromosome 4"/>
</dbReference>
<dbReference type="EnsemblPlants" id="QL04p026622:mrna">
    <property type="protein sequence ID" value="QL04p026622:mrna"/>
    <property type="gene ID" value="QL04p026622"/>
</dbReference>
<dbReference type="InterPro" id="IPR002401">
    <property type="entry name" value="Cyt_P450_E_grp-I"/>
</dbReference>
<keyword evidence="7 12" id="KW-0560">Oxidoreductase</keyword>
<evidence type="ECO:0000256" key="6">
    <source>
        <dbReference type="ARBA" id="ARBA00022989"/>
    </source>
</evidence>
<dbReference type="OrthoDB" id="1470350at2759"/>
<dbReference type="GO" id="GO:0004497">
    <property type="term" value="F:monooxygenase activity"/>
    <property type="evidence" value="ECO:0007669"/>
    <property type="project" value="UniProtKB-KW"/>
</dbReference>
<dbReference type="AlphaFoldDB" id="A0A7N2LEP5"/>
<keyword evidence="15" id="KW-1185">Reference proteome</keyword>
<dbReference type="EMBL" id="LRBV02000004">
    <property type="status" value="NOT_ANNOTATED_CDS"/>
    <property type="molecule type" value="Genomic_DNA"/>
</dbReference>
<evidence type="ECO:0000256" key="12">
    <source>
        <dbReference type="RuleBase" id="RU000461"/>
    </source>
</evidence>
<dbReference type="PRINTS" id="PR00385">
    <property type="entry name" value="P450"/>
</dbReference>
<accession>A0A7N2LEP5</accession>
<evidence type="ECO:0000256" key="4">
    <source>
        <dbReference type="ARBA" id="ARBA00022692"/>
    </source>
</evidence>
<comment type="similarity">
    <text evidence="2 12">Belongs to the cytochrome P450 family.</text>
</comment>
<dbReference type="GO" id="GO:0016020">
    <property type="term" value="C:membrane"/>
    <property type="evidence" value="ECO:0007669"/>
    <property type="project" value="UniProtKB-SubCell"/>
</dbReference>
<evidence type="ECO:0000256" key="10">
    <source>
        <dbReference type="ARBA" id="ARBA00023136"/>
    </source>
</evidence>
<dbReference type="InterPro" id="IPR017972">
    <property type="entry name" value="Cyt_P450_CS"/>
</dbReference>
<evidence type="ECO:0000313" key="14">
    <source>
        <dbReference type="EnsemblPlants" id="QL04p026622:mrna"/>
    </source>
</evidence>
<keyword evidence="8 11" id="KW-0408">Iron</keyword>
<dbReference type="PRINTS" id="PR00463">
    <property type="entry name" value="EP450I"/>
</dbReference>
<dbReference type="OMA" id="DSAHRMA"/>
<keyword evidence="4 13" id="KW-0812">Transmembrane</keyword>
<dbReference type="PROSITE" id="PS00086">
    <property type="entry name" value="CYTOCHROME_P450"/>
    <property type="match status" value="1"/>
</dbReference>
<dbReference type="KEGG" id="qlo:115984110"/>
<dbReference type="PANTHER" id="PTHR24282">
    <property type="entry name" value="CYTOCHROME P450 FAMILY MEMBER"/>
    <property type="match status" value="1"/>
</dbReference>
<evidence type="ECO:0008006" key="16">
    <source>
        <dbReference type="Google" id="ProtNLM"/>
    </source>
</evidence>
<dbReference type="Gramene" id="QL04p026622:mrna">
    <property type="protein sequence ID" value="QL04p026622:mrna"/>
    <property type="gene ID" value="QL04p026622"/>
</dbReference>
<dbReference type="SUPFAM" id="SSF48264">
    <property type="entry name" value="Cytochrome P450"/>
    <property type="match status" value="1"/>
</dbReference>
<evidence type="ECO:0000256" key="1">
    <source>
        <dbReference type="ARBA" id="ARBA00004167"/>
    </source>
</evidence>
<keyword evidence="9 12" id="KW-0503">Monooxygenase</keyword>
<dbReference type="PANTHER" id="PTHR24282:SF26">
    <property type="entry name" value="CYTOCHROME P450"/>
    <property type="match status" value="1"/>
</dbReference>
<feature type="binding site" description="axial binding residue" evidence="11">
    <location>
        <position position="475"/>
    </location>
    <ligand>
        <name>heme</name>
        <dbReference type="ChEBI" id="CHEBI:30413"/>
    </ligand>
    <ligandPart>
        <name>Fe</name>
        <dbReference type="ChEBI" id="CHEBI:18248"/>
    </ligandPart>
</feature>
<proteinExistence type="inferred from homology"/>
<dbReference type="GeneID" id="115984110"/>
<dbReference type="GO" id="GO:0016705">
    <property type="term" value="F:oxidoreductase activity, acting on paired donors, with incorporation or reduction of molecular oxygen"/>
    <property type="evidence" value="ECO:0007669"/>
    <property type="project" value="InterPro"/>
</dbReference>
<evidence type="ECO:0000256" key="8">
    <source>
        <dbReference type="ARBA" id="ARBA00023004"/>
    </source>
</evidence>
<protein>
    <recommendedName>
        <fullName evidence="16">Cytochrome P450 714C2</fullName>
    </recommendedName>
</protein>
<dbReference type="GO" id="GO:0020037">
    <property type="term" value="F:heme binding"/>
    <property type="evidence" value="ECO:0007669"/>
    <property type="project" value="InterPro"/>
</dbReference>
<dbReference type="Gene3D" id="1.10.630.10">
    <property type="entry name" value="Cytochrome P450"/>
    <property type="match status" value="1"/>
</dbReference>
<dbReference type="Pfam" id="PF00067">
    <property type="entry name" value="p450"/>
    <property type="match status" value="1"/>
</dbReference>
<gene>
    <name evidence="14" type="primary">LOC115984110</name>
</gene>
<dbReference type="InParanoid" id="A0A7N2LEP5"/>
<organism evidence="14 15">
    <name type="scientific">Quercus lobata</name>
    <name type="common">Valley oak</name>
    <dbReference type="NCBI Taxonomy" id="97700"/>
    <lineage>
        <taxon>Eukaryota</taxon>
        <taxon>Viridiplantae</taxon>
        <taxon>Streptophyta</taxon>
        <taxon>Embryophyta</taxon>
        <taxon>Tracheophyta</taxon>
        <taxon>Spermatophyta</taxon>
        <taxon>Magnoliopsida</taxon>
        <taxon>eudicotyledons</taxon>
        <taxon>Gunneridae</taxon>
        <taxon>Pentapetalae</taxon>
        <taxon>rosids</taxon>
        <taxon>fabids</taxon>
        <taxon>Fagales</taxon>
        <taxon>Fagaceae</taxon>
        <taxon>Quercus</taxon>
    </lineage>
</organism>
<reference evidence="14" key="2">
    <citation type="submission" date="2021-01" db="UniProtKB">
        <authorList>
            <consortium name="EnsemblPlants"/>
        </authorList>
    </citation>
    <scope>IDENTIFICATION</scope>
</reference>
<evidence type="ECO:0000256" key="11">
    <source>
        <dbReference type="PIRSR" id="PIRSR602401-1"/>
    </source>
</evidence>
<dbReference type="InterPro" id="IPR036396">
    <property type="entry name" value="Cyt_P450_sf"/>
</dbReference>
<feature type="transmembrane region" description="Helical" evidence="13">
    <location>
        <begin position="6"/>
        <end position="31"/>
    </location>
</feature>